<dbReference type="Gene3D" id="3.40.50.150">
    <property type="entry name" value="Vaccinia Virus protein VP39"/>
    <property type="match status" value="1"/>
</dbReference>
<dbReference type="GO" id="GO:0008170">
    <property type="term" value="F:N-methyltransferase activity"/>
    <property type="evidence" value="ECO:0007669"/>
    <property type="project" value="InterPro"/>
</dbReference>
<sequence length="611" mass="70251">MLNERITENIVRNLLRQKGYYDDQNILIEEQKSQNPRINKLLQNASKSGNGIGKPEFIISFKDNPDNLIIIECKATTIYHESKDRTKYKDYAVDGVLLYASYLSKDFNITAIAISGENEKDKKISTFLWLKKHYTYKNIQDKTLLKSAEIESVIKEQSKPFKEEELIAKAIKYNEFLHNYSIPEVERCTLISAVLVALQHDPFLNSYKFHTSNKELIAALLSACESVLKKNGLDLEKREIIISEYSKFSNNNDFNSDLICNKKTKKDEINTLLKDFILSINQDILPHINESEFDILGKFYTQFIRYAGNNKKTGLVLTPSHITDFFCDIAELSIDDVVFDPCCGTAGFLVSAMNYMVKKAGNNTDKQKYIKSSQLIGIEKRPDMFSHACSNMMMRGDGKSHILYGNCFDEKNKEIIKKYKPSKGFLNPPYQDGNADKQLEFIENTLECLLKDGICIATCQMSTVVSNKKEVLEVKKRLLEKHTLEAVLSMPDDLFYPIGVITSILVFKAHNPHSNNKKTFLGYFKDDGYVLKKHKGRIDQGFWQEKKEQMLNLYINKESKPTLSVMQSVSTDDEWCAEAYMETDYSSLNENDFIKTIKEYLAFQFLNSKNE</sequence>
<comment type="caution">
    <text evidence="9">The sequence shown here is derived from an EMBL/GenBank/DDBJ whole genome shotgun (WGS) entry which is preliminary data.</text>
</comment>
<dbReference type="InterPro" id="IPR029063">
    <property type="entry name" value="SAM-dependent_MTases_sf"/>
</dbReference>
<protein>
    <recommendedName>
        <fullName evidence="2">site-specific DNA-methyltransferase (adenine-specific)</fullName>
        <ecNumber evidence="2">2.1.1.72</ecNumber>
    </recommendedName>
</protein>
<keyword evidence="5" id="KW-0949">S-adenosyl-L-methionine</keyword>
<dbReference type="EC" id="2.1.1.72" evidence="2"/>
<keyword evidence="6" id="KW-0680">Restriction system</keyword>
<dbReference type="REBASE" id="108591">
    <property type="entry name" value="RasNMRCORF2240P"/>
</dbReference>
<evidence type="ECO:0000256" key="6">
    <source>
        <dbReference type="ARBA" id="ARBA00022747"/>
    </source>
</evidence>
<keyword evidence="10" id="KW-1185">Reference proteome</keyword>
<keyword evidence="3" id="KW-0489">Methyltransferase</keyword>
<comment type="similarity">
    <text evidence="1">Belongs to the N(4)/N(6)-methyltransferase family.</text>
</comment>
<evidence type="ECO:0000256" key="4">
    <source>
        <dbReference type="ARBA" id="ARBA00022679"/>
    </source>
</evidence>
<evidence type="ECO:0000313" key="9">
    <source>
        <dbReference type="EMBL" id="KIJ88952.1"/>
    </source>
</evidence>
<name>A0A0C2LZY4_9RICK</name>
<organism evidence="9 10">
    <name type="scientific">Rickettsia asembonensis</name>
    <dbReference type="NCBI Taxonomy" id="1068590"/>
    <lineage>
        <taxon>Bacteria</taxon>
        <taxon>Pseudomonadati</taxon>
        <taxon>Pseudomonadota</taxon>
        <taxon>Alphaproteobacteria</taxon>
        <taxon>Rickettsiales</taxon>
        <taxon>Rickettsiaceae</taxon>
        <taxon>Rickettsieae</taxon>
        <taxon>Rickettsia</taxon>
        <taxon>spotted fever group</taxon>
    </lineage>
</organism>
<dbReference type="RefSeq" id="WP_041078317.1">
    <property type="nucleotide sequence ID" value="NZ_JWSW01000012.1"/>
</dbReference>
<dbReference type="AlphaFoldDB" id="A0A0C2LZY4"/>
<reference evidence="9 10" key="1">
    <citation type="submission" date="2014-12" db="EMBL/GenBank/DDBJ databases">
        <title>Whole genome sequence of Candidatus Rickettsia asemboensis strain NMRCii isolated from cat fleas in west Kenya.</title>
        <authorList>
            <person name="Jima D."/>
            <person name="Luce-Fedrow A."/>
            <person name="Yang Y."/>
            <person name="Maina A.N."/>
            <person name="Snesrud E.C."/>
            <person name="Jarman R.G."/>
            <person name="Richards A.L."/>
            <person name="Hang J."/>
        </authorList>
    </citation>
    <scope>NUCLEOTIDE SEQUENCE [LARGE SCALE GENOMIC DNA]</scope>
    <source>
        <strain evidence="9 10">NMRCii</strain>
    </source>
</reference>
<dbReference type="Proteomes" id="UP000031952">
    <property type="component" value="Unassembled WGS sequence"/>
</dbReference>
<proteinExistence type="inferred from homology"/>
<evidence type="ECO:0000256" key="5">
    <source>
        <dbReference type="ARBA" id="ARBA00022691"/>
    </source>
</evidence>
<dbReference type="GO" id="GO:0003677">
    <property type="term" value="F:DNA binding"/>
    <property type="evidence" value="ECO:0007669"/>
    <property type="project" value="InterPro"/>
</dbReference>
<keyword evidence="4" id="KW-0808">Transferase</keyword>
<evidence type="ECO:0000256" key="3">
    <source>
        <dbReference type="ARBA" id="ARBA00022603"/>
    </source>
</evidence>
<evidence type="ECO:0000259" key="8">
    <source>
        <dbReference type="Pfam" id="PF02384"/>
    </source>
</evidence>
<dbReference type="EMBL" id="JWSW01000012">
    <property type="protein sequence ID" value="KIJ88952.1"/>
    <property type="molecule type" value="Genomic_DNA"/>
</dbReference>
<comment type="catalytic activity">
    <reaction evidence="7">
        <text>a 2'-deoxyadenosine in DNA + S-adenosyl-L-methionine = an N(6)-methyl-2'-deoxyadenosine in DNA + S-adenosyl-L-homocysteine + H(+)</text>
        <dbReference type="Rhea" id="RHEA:15197"/>
        <dbReference type="Rhea" id="RHEA-COMP:12418"/>
        <dbReference type="Rhea" id="RHEA-COMP:12419"/>
        <dbReference type="ChEBI" id="CHEBI:15378"/>
        <dbReference type="ChEBI" id="CHEBI:57856"/>
        <dbReference type="ChEBI" id="CHEBI:59789"/>
        <dbReference type="ChEBI" id="CHEBI:90615"/>
        <dbReference type="ChEBI" id="CHEBI:90616"/>
        <dbReference type="EC" id="2.1.1.72"/>
    </reaction>
</comment>
<dbReference type="Pfam" id="PF02384">
    <property type="entry name" value="N6_Mtase"/>
    <property type="match status" value="1"/>
</dbReference>
<dbReference type="GO" id="GO:0032259">
    <property type="term" value="P:methylation"/>
    <property type="evidence" value="ECO:0007669"/>
    <property type="project" value="UniProtKB-KW"/>
</dbReference>
<dbReference type="PANTHER" id="PTHR42933:SF1">
    <property type="entry name" value="SITE-SPECIFIC DNA-METHYLTRANSFERASE (ADENINE-SPECIFIC)"/>
    <property type="match status" value="1"/>
</dbReference>
<evidence type="ECO:0000256" key="2">
    <source>
        <dbReference type="ARBA" id="ARBA00011900"/>
    </source>
</evidence>
<dbReference type="InterPro" id="IPR003356">
    <property type="entry name" value="DNA_methylase_A-5"/>
</dbReference>
<dbReference type="InterPro" id="IPR051537">
    <property type="entry name" value="DNA_Adenine_Mtase"/>
</dbReference>
<accession>A0A0C2LZY4</accession>
<gene>
    <name evidence="9" type="ORF">SB78_02240</name>
</gene>
<dbReference type="GO" id="GO:0009307">
    <property type="term" value="P:DNA restriction-modification system"/>
    <property type="evidence" value="ECO:0007669"/>
    <property type="project" value="UniProtKB-KW"/>
</dbReference>
<feature type="domain" description="DNA methylase adenine-specific" evidence="8">
    <location>
        <begin position="293"/>
        <end position="602"/>
    </location>
</feature>
<evidence type="ECO:0000256" key="7">
    <source>
        <dbReference type="ARBA" id="ARBA00047942"/>
    </source>
</evidence>
<dbReference type="SUPFAM" id="SSF53335">
    <property type="entry name" value="S-adenosyl-L-methionine-dependent methyltransferases"/>
    <property type="match status" value="1"/>
</dbReference>
<evidence type="ECO:0000256" key="1">
    <source>
        <dbReference type="ARBA" id="ARBA00006594"/>
    </source>
</evidence>
<dbReference type="GO" id="GO:0009007">
    <property type="term" value="F:site-specific DNA-methyltransferase (adenine-specific) activity"/>
    <property type="evidence" value="ECO:0007669"/>
    <property type="project" value="UniProtKB-EC"/>
</dbReference>
<evidence type="ECO:0000313" key="10">
    <source>
        <dbReference type="Proteomes" id="UP000031952"/>
    </source>
</evidence>
<dbReference type="PANTHER" id="PTHR42933">
    <property type="entry name" value="SLR6095 PROTEIN"/>
    <property type="match status" value="1"/>
</dbReference>